<sequence length="39" mass="4128">MGMKTNLFILVPLAAFAAIIIGSGMYMTLCKNALVPLPC</sequence>
<reference evidence="2 3" key="1">
    <citation type="submission" date="2014-06" db="EMBL/GenBank/DDBJ databases">
        <authorList>
            <person name="Ngugi D.K."/>
            <person name="Blom J."/>
            <person name="Alam I."/>
            <person name="Rashid M."/>
            <person name="Ba Alawi W."/>
            <person name="Zhang G."/>
            <person name="Hikmawan T."/>
            <person name="Guan Y."/>
            <person name="Antunes A."/>
            <person name="Siam R."/>
            <person name="ElDorry H."/>
            <person name="Bajic V."/>
            <person name="Stingl U."/>
        </authorList>
    </citation>
    <scope>NUCLEOTIDE SEQUENCE [LARGE SCALE GENOMIC DNA]</scope>
    <source>
        <strain evidence="2">SCGC AAA799-N04</strain>
    </source>
</reference>
<evidence type="ECO:0000313" key="3">
    <source>
        <dbReference type="Proteomes" id="UP000028059"/>
    </source>
</evidence>
<accession>A0A081RPF4</accession>
<comment type="caution">
    <text evidence="2">The sequence shown here is derived from an EMBL/GenBank/DDBJ whole genome shotgun (WGS) entry which is preliminary data.</text>
</comment>
<evidence type="ECO:0000256" key="1">
    <source>
        <dbReference type="SAM" id="Phobius"/>
    </source>
</evidence>
<proteinExistence type="predicted"/>
<dbReference type="AlphaFoldDB" id="A0A081RPF4"/>
<dbReference type="Proteomes" id="UP000028059">
    <property type="component" value="Unassembled WGS sequence"/>
</dbReference>
<gene>
    <name evidence="2" type="ORF">AAA799N04_00357</name>
</gene>
<keyword evidence="3" id="KW-1185">Reference proteome</keyword>
<keyword evidence="1" id="KW-0812">Transmembrane</keyword>
<evidence type="ECO:0000313" key="2">
    <source>
        <dbReference type="EMBL" id="KEQ57077.1"/>
    </source>
</evidence>
<protein>
    <submittedName>
        <fullName evidence="2">Uncharacterized protein</fullName>
    </submittedName>
</protein>
<dbReference type="EMBL" id="JOKN01000004">
    <property type="protein sequence ID" value="KEQ57077.1"/>
    <property type="molecule type" value="Genomic_DNA"/>
</dbReference>
<feature type="transmembrane region" description="Helical" evidence="1">
    <location>
        <begin position="7"/>
        <end position="29"/>
    </location>
</feature>
<keyword evidence="1" id="KW-0472">Membrane</keyword>
<keyword evidence="1" id="KW-1133">Transmembrane helix</keyword>
<name>A0A081RPF4_9ARCH</name>
<organism evidence="2 3">
    <name type="scientific">Marine Group I thaumarchaeote SCGC AAA799-N04</name>
    <dbReference type="NCBI Taxonomy" id="1502293"/>
    <lineage>
        <taxon>Archaea</taxon>
        <taxon>Nitrososphaerota</taxon>
        <taxon>Marine Group I</taxon>
    </lineage>
</organism>